<dbReference type="PROSITE" id="PS51406">
    <property type="entry name" value="FIBRINOGEN_C_2"/>
    <property type="match status" value="1"/>
</dbReference>
<feature type="chain" id="PRO_5043685726" evidence="1">
    <location>
        <begin position="18"/>
        <end position="463"/>
    </location>
</feature>
<dbReference type="InterPro" id="IPR050373">
    <property type="entry name" value="Fibrinogen_C-term_domain"/>
</dbReference>
<evidence type="ECO:0000259" key="2">
    <source>
        <dbReference type="PROSITE" id="PS51406"/>
    </source>
</evidence>
<dbReference type="InterPro" id="IPR002181">
    <property type="entry name" value="Fibrinogen_a/b/g_C_dom"/>
</dbReference>
<name>A0AAV4EA71_9GAST</name>
<protein>
    <submittedName>
        <fullName evidence="3">Ficolin-1</fullName>
    </submittedName>
</protein>
<dbReference type="PANTHER" id="PTHR19143:SF327">
    <property type="entry name" value="FI21813P1-RELATED"/>
    <property type="match status" value="1"/>
</dbReference>
<organism evidence="3 4">
    <name type="scientific">Elysia marginata</name>
    <dbReference type="NCBI Taxonomy" id="1093978"/>
    <lineage>
        <taxon>Eukaryota</taxon>
        <taxon>Metazoa</taxon>
        <taxon>Spiralia</taxon>
        <taxon>Lophotrochozoa</taxon>
        <taxon>Mollusca</taxon>
        <taxon>Gastropoda</taxon>
        <taxon>Heterobranchia</taxon>
        <taxon>Euthyneura</taxon>
        <taxon>Panpulmonata</taxon>
        <taxon>Sacoglossa</taxon>
        <taxon>Placobranchoidea</taxon>
        <taxon>Plakobranchidae</taxon>
        <taxon>Elysia</taxon>
    </lineage>
</organism>
<dbReference type="Pfam" id="PF00147">
    <property type="entry name" value="Fibrinogen_C"/>
    <property type="match status" value="1"/>
</dbReference>
<dbReference type="InterPro" id="IPR014716">
    <property type="entry name" value="Fibrinogen_a/b/g_C_1"/>
</dbReference>
<keyword evidence="4" id="KW-1185">Reference proteome</keyword>
<dbReference type="SMART" id="SM00186">
    <property type="entry name" value="FBG"/>
    <property type="match status" value="1"/>
</dbReference>
<feature type="signal peptide" evidence="1">
    <location>
        <begin position="1"/>
        <end position="17"/>
    </location>
</feature>
<accession>A0AAV4EA71</accession>
<dbReference type="Proteomes" id="UP000762676">
    <property type="component" value="Unassembled WGS sequence"/>
</dbReference>
<dbReference type="CDD" id="cd00087">
    <property type="entry name" value="FReD"/>
    <property type="match status" value="1"/>
</dbReference>
<feature type="domain" description="Fibrinogen C-terminal" evidence="2">
    <location>
        <begin position="245"/>
        <end position="463"/>
    </location>
</feature>
<evidence type="ECO:0000256" key="1">
    <source>
        <dbReference type="SAM" id="SignalP"/>
    </source>
</evidence>
<comment type="caution">
    <text evidence="3">The sequence shown here is derived from an EMBL/GenBank/DDBJ whole genome shotgun (WGS) entry which is preliminary data.</text>
</comment>
<dbReference type="GO" id="GO:0005615">
    <property type="term" value="C:extracellular space"/>
    <property type="evidence" value="ECO:0007669"/>
    <property type="project" value="TreeGrafter"/>
</dbReference>
<dbReference type="AlphaFoldDB" id="A0AAV4EA71"/>
<sequence>MAKVIYFVGLFLGVCNGLDFTLNWENPVSATARNLCGILTCEEEITNTSVSSKSDRDLPGFSSISEISVFKRSPMLYGKAKSEHNALIASITSQFPGLSSVANGRKIDGLLDTVRGSLRVEMVKEEDCKAEFICQVRGLDIQGRQSVSTTNLVQQRNQANNQVNAASWRQGTSLQLLAAIQQLVGSLEKNMEDRLKSLKDTVGEQQKYREDRIDSLEHRLDDRLNLFENRVESKIDDNNNLNKLMELDFKPLTCHRGMGNEVNKSYPHVVMTTDLTLQRQILCDTQTDGGGWTVIQQRFNGAVVFNRDWQSYKEGFGNIEPDGEFWLGNEAVHLLTYGRPYELRVEIRSDNKDYVALYKTFKLENEANKYRIRLGKVTSSIDDGSHGLSYSKNAKFSTFDNDNDNNRGQCAVSYKGGWWYKNCDYMYSKLNAPWMGRKIFHTWYTSGSKYLHAVSTSMKIRPL</sequence>
<dbReference type="PANTHER" id="PTHR19143">
    <property type="entry name" value="FIBRINOGEN/TENASCIN/ANGIOPOEITIN"/>
    <property type="match status" value="1"/>
</dbReference>
<keyword evidence="1" id="KW-0732">Signal</keyword>
<dbReference type="EMBL" id="BMAT01010627">
    <property type="protein sequence ID" value="GFR57570.1"/>
    <property type="molecule type" value="Genomic_DNA"/>
</dbReference>
<proteinExistence type="predicted"/>
<evidence type="ECO:0000313" key="4">
    <source>
        <dbReference type="Proteomes" id="UP000762676"/>
    </source>
</evidence>
<gene>
    <name evidence="3" type="ORF">ElyMa_005341000</name>
</gene>
<dbReference type="InterPro" id="IPR036056">
    <property type="entry name" value="Fibrinogen-like_C"/>
</dbReference>
<evidence type="ECO:0000313" key="3">
    <source>
        <dbReference type="EMBL" id="GFR57570.1"/>
    </source>
</evidence>
<dbReference type="SUPFAM" id="SSF56496">
    <property type="entry name" value="Fibrinogen C-terminal domain-like"/>
    <property type="match status" value="1"/>
</dbReference>
<reference evidence="3 4" key="1">
    <citation type="journal article" date="2021" name="Elife">
        <title>Chloroplast acquisition without the gene transfer in kleptoplastic sea slugs, Plakobranchus ocellatus.</title>
        <authorList>
            <person name="Maeda T."/>
            <person name="Takahashi S."/>
            <person name="Yoshida T."/>
            <person name="Shimamura S."/>
            <person name="Takaki Y."/>
            <person name="Nagai Y."/>
            <person name="Toyoda A."/>
            <person name="Suzuki Y."/>
            <person name="Arimoto A."/>
            <person name="Ishii H."/>
            <person name="Satoh N."/>
            <person name="Nishiyama T."/>
            <person name="Hasebe M."/>
            <person name="Maruyama T."/>
            <person name="Minagawa J."/>
            <person name="Obokata J."/>
            <person name="Shigenobu S."/>
        </authorList>
    </citation>
    <scope>NUCLEOTIDE SEQUENCE [LARGE SCALE GENOMIC DNA]</scope>
</reference>
<dbReference type="Gene3D" id="3.90.215.10">
    <property type="entry name" value="Gamma Fibrinogen, chain A, domain 1"/>
    <property type="match status" value="1"/>
</dbReference>